<evidence type="ECO:0000259" key="2">
    <source>
        <dbReference type="PROSITE" id="PS50982"/>
    </source>
</evidence>
<feature type="compositionally biased region" description="Basic residues" evidence="1">
    <location>
        <begin position="229"/>
        <end position="238"/>
    </location>
</feature>
<dbReference type="InterPro" id="IPR016177">
    <property type="entry name" value="DNA-bd_dom_sf"/>
</dbReference>
<proteinExistence type="predicted"/>
<dbReference type="PANTHER" id="PTHR16112">
    <property type="entry name" value="METHYL-CPG BINDING PROTEIN, DROSOPHILA"/>
    <property type="match status" value="1"/>
</dbReference>
<gene>
    <name evidence="3" type="ORF">B4U80_05917</name>
</gene>
<dbReference type="GO" id="GO:0003682">
    <property type="term" value="F:chromatin binding"/>
    <property type="evidence" value="ECO:0007669"/>
    <property type="project" value="TreeGrafter"/>
</dbReference>
<keyword evidence="4" id="KW-1185">Reference proteome</keyword>
<dbReference type="PANTHER" id="PTHR16112:SF16">
    <property type="entry name" value="SIX-BANDED, ISOFORM H"/>
    <property type="match status" value="1"/>
</dbReference>
<feature type="compositionally biased region" description="Basic and acidic residues" evidence="1">
    <location>
        <begin position="253"/>
        <end position="288"/>
    </location>
</feature>
<evidence type="ECO:0000313" key="3">
    <source>
        <dbReference type="EMBL" id="RWS27694.1"/>
    </source>
</evidence>
<accession>A0A443SJI3</accession>
<dbReference type="VEuPathDB" id="VectorBase:LDEU004347"/>
<organism evidence="3 4">
    <name type="scientific">Leptotrombidium deliense</name>
    <dbReference type="NCBI Taxonomy" id="299467"/>
    <lineage>
        <taxon>Eukaryota</taxon>
        <taxon>Metazoa</taxon>
        <taxon>Ecdysozoa</taxon>
        <taxon>Arthropoda</taxon>
        <taxon>Chelicerata</taxon>
        <taxon>Arachnida</taxon>
        <taxon>Acari</taxon>
        <taxon>Acariformes</taxon>
        <taxon>Trombidiformes</taxon>
        <taxon>Prostigmata</taxon>
        <taxon>Anystina</taxon>
        <taxon>Parasitengona</taxon>
        <taxon>Trombiculoidea</taxon>
        <taxon>Trombiculidae</taxon>
        <taxon>Leptotrombidium</taxon>
    </lineage>
</organism>
<dbReference type="AlphaFoldDB" id="A0A443SJI3"/>
<feature type="region of interest" description="Disordered" evidence="1">
    <location>
        <begin position="226"/>
        <end position="288"/>
    </location>
</feature>
<name>A0A443SJI3_9ACAR</name>
<comment type="caution">
    <text evidence="3">The sequence shown here is derived from an EMBL/GenBank/DDBJ whole genome shotgun (WGS) entry which is preliminary data.</text>
</comment>
<dbReference type="GO" id="GO:0005634">
    <property type="term" value="C:nucleus"/>
    <property type="evidence" value="ECO:0007669"/>
    <property type="project" value="TreeGrafter"/>
</dbReference>
<dbReference type="PROSITE" id="PS50982">
    <property type="entry name" value="MBD"/>
    <property type="match status" value="1"/>
</dbReference>
<dbReference type="Proteomes" id="UP000288716">
    <property type="component" value="Unassembled WGS sequence"/>
</dbReference>
<dbReference type="SUPFAM" id="SSF54171">
    <property type="entry name" value="DNA-binding domain"/>
    <property type="match status" value="1"/>
</dbReference>
<protein>
    <recommendedName>
        <fullName evidence="2">MBD domain-containing protein</fullName>
    </recommendedName>
</protein>
<dbReference type="OrthoDB" id="641149at2759"/>
<dbReference type="STRING" id="299467.A0A443SJI3"/>
<dbReference type="InterPro" id="IPR001739">
    <property type="entry name" value="Methyl_CpG_DNA-bd"/>
</dbReference>
<evidence type="ECO:0000313" key="4">
    <source>
        <dbReference type="Proteomes" id="UP000288716"/>
    </source>
</evidence>
<dbReference type="GO" id="GO:0003677">
    <property type="term" value="F:DNA binding"/>
    <property type="evidence" value="ECO:0007669"/>
    <property type="project" value="InterPro"/>
</dbReference>
<feature type="domain" description="MBD" evidence="2">
    <location>
        <begin position="10"/>
        <end position="80"/>
    </location>
</feature>
<reference evidence="3 4" key="1">
    <citation type="journal article" date="2018" name="Gigascience">
        <title>Genomes of trombidid mites reveal novel predicted allergens and laterally-transferred genes associated with secondary metabolism.</title>
        <authorList>
            <person name="Dong X."/>
            <person name="Chaisiri K."/>
            <person name="Xia D."/>
            <person name="Armstrong S.D."/>
            <person name="Fang Y."/>
            <person name="Donnelly M.J."/>
            <person name="Kadowaki T."/>
            <person name="McGarry J.W."/>
            <person name="Darby A.C."/>
            <person name="Makepeace B.L."/>
        </authorList>
    </citation>
    <scope>NUCLEOTIDE SEQUENCE [LARGE SCALE GENOMIC DNA]</scope>
    <source>
        <strain evidence="3">UoL-UT</strain>
    </source>
</reference>
<evidence type="ECO:0000256" key="1">
    <source>
        <dbReference type="SAM" id="MobiDB-lite"/>
    </source>
</evidence>
<dbReference type="GO" id="GO:0010369">
    <property type="term" value="C:chromocenter"/>
    <property type="evidence" value="ECO:0007669"/>
    <property type="project" value="TreeGrafter"/>
</dbReference>
<sequence length="301" mass="33793">MFAAEEREEEHCSREASVTVPFEWQRNVIEGRVVYITPSNYVLWSLQEIVYYLQSEGTCKCGLECPLIVSKIFNFDPRLQSKVYNIDECLRDGSTKLCNHRRKNIALATYQNCIFAETPTVGIAPQMLNPNNTGCPQVLQFLNPLHFASVAPSTVTVLQPTPNSDGTTILIPQLMQTADQSVMLGSATTAVIPQIGTPGFASIPVHQPFTMSHTQNINSCNLNSLVKPKAGRSRKKKEGRSSRHPPTVAAILREAEENERRLKEKRQQEEEKAKLELDSRQEVNQDSSVEKVIRISKLKQV</sequence>
<dbReference type="EMBL" id="NCKV01001835">
    <property type="protein sequence ID" value="RWS27694.1"/>
    <property type="molecule type" value="Genomic_DNA"/>
</dbReference>